<dbReference type="RefSeq" id="WP_072889296.1">
    <property type="nucleotide sequence ID" value="NZ_FRAE01000042.1"/>
</dbReference>
<feature type="chain" id="PRO_5039582894" evidence="1">
    <location>
        <begin position="27"/>
        <end position="287"/>
    </location>
</feature>
<sequence>MKKLLSILTSLILVFTLLVGCSSTNEQNDNASTQEPQKITSIILATTTSTRDSGLLDYLLPEFKKDTGIEAKVVAVGTGKALQMGVDGEADALLVHAKDKEEEFVKNGDGIERHDVMYNDFVLVGPKDDPAKLKENYSNDIIGALKAINENKAKFISRGDDSGTHKKELKLWKKAEVTPEGDFYVEAGKGMGDVLKMADEMQGYTLTDRATYLSMKDNLSLEITVEKNDDLFNQYGVILVNPDKNENINADSARKFMEWILGEKAQGMIAEYGKDKFGQALFVPNAE</sequence>
<dbReference type="PANTHER" id="PTHR37945:SF1">
    <property type="entry name" value="EXTRACELLULAR TUNGSTATE BINDING PROTEIN"/>
    <property type="match status" value="1"/>
</dbReference>
<dbReference type="SUPFAM" id="SSF53850">
    <property type="entry name" value="Periplasmic binding protein-like II"/>
    <property type="match status" value="1"/>
</dbReference>
<dbReference type="Gene3D" id="3.40.190.10">
    <property type="entry name" value="Periplasmic binding protein-like II"/>
    <property type="match status" value="2"/>
</dbReference>
<reference evidence="4" key="1">
    <citation type="submission" date="2016-11" db="EMBL/GenBank/DDBJ databases">
        <authorList>
            <person name="Varghese N."/>
            <person name="Submissions S."/>
        </authorList>
    </citation>
    <scope>NUCLEOTIDE SEQUENCE [LARGE SCALE GENOMIC DNA]</scope>
    <source>
        <strain evidence="4">DSM 15518</strain>
    </source>
</reference>
<evidence type="ECO:0000313" key="4">
    <source>
        <dbReference type="Proteomes" id="UP000242497"/>
    </source>
</evidence>
<keyword evidence="4" id="KW-1185">Reference proteome</keyword>
<dbReference type="PANTHER" id="PTHR37945">
    <property type="entry name" value="EXTRACELLULAR TUNGSTATE BINDING PROTEIN"/>
    <property type="match status" value="1"/>
</dbReference>
<protein>
    <submittedName>
        <fullName evidence="3">Tungstate transport system substrate-binding protein</fullName>
    </submittedName>
</protein>
<dbReference type="AlphaFoldDB" id="A0A1M6QG91"/>
<feature type="signal peptide" evidence="1">
    <location>
        <begin position="1"/>
        <end position="26"/>
    </location>
</feature>
<keyword evidence="1" id="KW-0732">Signal</keyword>
<proteinExistence type="predicted"/>
<name>A0A1M6QG91_9FIRM</name>
<dbReference type="EMBL" id="FRAE01000042">
    <property type="protein sequence ID" value="SHK19269.1"/>
    <property type="molecule type" value="Genomic_DNA"/>
</dbReference>
<evidence type="ECO:0000259" key="2">
    <source>
        <dbReference type="Pfam" id="PF12849"/>
    </source>
</evidence>
<dbReference type="OrthoDB" id="186379at2"/>
<dbReference type="STRING" id="1123349.SAMN02744037_01843"/>
<dbReference type="InterPro" id="IPR024370">
    <property type="entry name" value="PBP_domain"/>
</dbReference>
<dbReference type="Pfam" id="PF12849">
    <property type="entry name" value="PBP_like_2"/>
    <property type="match status" value="1"/>
</dbReference>
<gene>
    <name evidence="3" type="ORF">SAMN02744037_01843</name>
</gene>
<evidence type="ECO:0000256" key="1">
    <source>
        <dbReference type="SAM" id="SignalP"/>
    </source>
</evidence>
<feature type="domain" description="PBP" evidence="2">
    <location>
        <begin position="39"/>
        <end position="263"/>
    </location>
</feature>
<dbReference type="InterPro" id="IPR052738">
    <property type="entry name" value="ABC-Tungstate_binding"/>
</dbReference>
<accession>A0A1M6QG91</accession>
<organism evidence="3 4">
    <name type="scientific">Tepidibacter formicigenes DSM 15518</name>
    <dbReference type="NCBI Taxonomy" id="1123349"/>
    <lineage>
        <taxon>Bacteria</taxon>
        <taxon>Bacillati</taxon>
        <taxon>Bacillota</taxon>
        <taxon>Clostridia</taxon>
        <taxon>Peptostreptococcales</taxon>
        <taxon>Peptostreptococcaceae</taxon>
        <taxon>Tepidibacter</taxon>
    </lineage>
</organism>
<dbReference type="Proteomes" id="UP000242497">
    <property type="component" value="Unassembled WGS sequence"/>
</dbReference>
<dbReference type="PROSITE" id="PS51257">
    <property type="entry name" value="PROKAR_LIPOPROTEIN"/>
    <property type="match status" value="1"/>
</dbReference>
<evidence type="ECO:0000313" key="3">
    <source>
        <dbReference type="EMBL" id="SHK19269.1"/>
    </source>
</evidence>